<gene>
    <name evidence="6" type="ORF">FWK35_00007342</name>
</gene>
<feature type="domain" description="FPL" evidence="4">
    <location>
        <begin position="45"/>
        <end position="199"/>
    </location>
</feature>
<keyword evidence="7" id="KW-1185">Reference proteome</keyword>
<evidence type="ECO:0000313" key="6">
    <source>
        <dbReference type="EMBL" id="KAF0767465.1"/>
    </source>
</evidence>
<comment type="similarity">
    <text evidence="1">Belongs to the CLEC16A/gop-1 family.</text>
</comment>
<reference evidence="6 7" key="1">
    <citation type="submission" date="2019-08" db="EMBL/GenBank/DDBJ databases">
        <title>Whole genome of Aphis craccivora.</title>
        <authorList>
            <person name="Voronova N.V."/>
            <person name="Shulinski R.S."/>
            <person name="Bandarenka Y.V."/>
            <person name="Zhorov D.G."/>
            <person name="Warner D."/>
        </authorList>
    </citation>
    <scope>NUCLEOTIDE SEQUENCE [LARGE SCALE GENOMIC DNA]</scope>
    <source>
        <strain evidence="6">180601</strain>
        <tissue evidence="6">Whole Body</tissue>
    </source>
</reference>
<proteinExistence type="inferred from homology"/>
<comment type="caution">
    <text evidence="6">The sequence shown here is derived from an EMBL/GenBank/DDBJ whole genome shotgun (WGS) entry which is preliminary data.</text>
</comment>
<dbReference type="OrthoDB" id="294052at2759"/>
<feature type="domain" description="CLEC16A/TT9 C-terminal" evidence="5">
    <location>
        <begin position="255"/>
        <end position="373"/>
    </location>
</feature>
<dbReference type="PANTHER" id="PTHR21481">
    <property type="entry name" value="PROTEIN CLEC16A"/>
    <property type="match status" value="1"/>
</dbReference>
<keyword evidence="2" id="KW-0072">Autophagy</keyword>
<dbReference type="GO" id="GO:0005794">
    <property type="term" value="C:Golgi apparatus"/>
    <property type="evidence" value="ECO:0007669"/>
    <property type="project" value="TreeGrafter"/>
</dbReference>
<sequence length="885" mass="102235">MFRSKKLVKPENLHSLEYLKYIYTVLSKNQNVVDTNRTLLVESFRSMAEILIWGDQNNPAVFENLFIDPLHQRFSTWGTYFLENNMFNYFLHILNQKCGNYVCVQLLQTLNIIFENIKNKTALYYLLSNNHLDFSDEDVLAYYISFLKTLSFKLNLNTIHFFYNEATNDFPLYTEAIKFFNHPDSMVRTYVRTLTLNVYRVEDESMLQFIRDKTCAPYFGNLVWFMGKHVLELDASARAKPIDVDTQKNIQDQYRVKLADLVSSHLDDLHYLNDILSSNVDMLNEVLIDHLMDKLFVPYYIHSLAPPDKYIIVETEEFVDAVKQQPLMNSDICLFLLTQVFLIIHQTKLVTPLAKYLLESNFSSRNQITEETKLRDEASVLPEKENEEKPDVESSDVFDLKSLKCMNITDEEKEILLSKNEADSVHSRCLESIFNQLIIEKSDSSALFGICLLYAISENASVSKEYYDGFLTPIKSENSSSSSFVHCDERDELVDKLVNIITAVSEPVCYVRSVTLEMAIALLKKLTIHEEQIFISDRHIAVILNAKEKILPLLRQFFKKEEMFLELFEDEYNEMHKEILNVQRLLSDSTLLLPPAHSPMTGIPLSKRLPCGDVERTRHFICAFLNIRKLLMTFEGKEETQLPLVDRTKCFVFDTPINLNGNDLITCMIIAENGAKTRRYLSIISSQLVLVEPHSRFLGWGVCKLSCYLHDAEVTKIDNETKTLHITMHDTKYKITNTVKLIFDDHIRCNAARQKLLNGRIKARRKQLNQIASLLEMTNCETNYAPCNNTLKQKHNLRSHLTDVAVHTPNVIMPCPISVRSTNSNECSAESNCSSVTHSRDQSPCTTSINNPEYSNSQKHSLTQNQEKTEPKRKGRIENLDKPKH</sequence>
<evidence type="ECO:0000256" key="1">
    <source>
        <dbReference type="ARBA" id="ARBA00006441"/>
    </source>
</evidence>
<feature type="compositionally biased region" description="Basic and acidic residues" evidence="3">
    <location>
        <begin position="867"/>
        <end position="885"/>
    </location>
</feature>
<feature type="region of interest" description="Disordered" evidence="3">
    <location>
        <begin position="828"/>
        <end position="885"/>
    </location>
</feature>
<dbReference type="Pfam" id="PF19439">
    <property type="entry name" value="CLEC16A_C"/>
    <property type="match status" value="2"/>
</dbReference>
<protein>
    <submittedName>
        <fullName evidence="6">Protein CLEC16A</fullName>
    </submittedName>
</protein>
<dbReference type="GO" id="GO:0005770">
    <property type="term" value="C:late endosome"/>
    <property type="evidence" value="ECO:0007669"/>
    <property type="project" value="TreeGrafter"/>
</dbReference>
<feature type="domain" description="CLEC16A/TT9 C-terminal" evidence="5">
    <location>
        <begin position="392"/>
        <end position="777"/>
    </location>
</feature>
<dbReference type="InterPro" id="IPR019155">
    <property type="entry name" value="CLEC16A/TT9_N"/>
</dbReference>
<evidence type="ECO:0000256" key="3">
    <source>
        <dbReference type="SAM" id="MobiDB-lite"/>
    </source>
</evidence>
<dbReference type="Proteomes" id="UP000478052">
    <property type="component" value="Unassembled WGS sequence"/>
</dbReference>
<name>A0A6G0Z9M6_APHCR</name>
<evidence type="ECO:0000259" key="4">
    <source>
        <dbReference type="Pfam" id="PF09758"/>
    </source>
</evidence>
<evidence type="ECO:0000313" key="7">
    <source>
        <dbReference type="Proteomes" id="UP000478052"/>
    </source>
</evidence>
<dbReference type="GO" id="GO:0016197">
    <property type="term" value="P:endosomal transport"/>
    <property type="evidence" value="ECO:0007669"/>
    <property type="project" value="TreeGrafter"/>
</dbReference>
<dbReference type="EMBL" id="VUJU01000963">
    <property type="protein sequence ID" value="KAF0767465.1"/>
    <property type="molecule type" value="Genomic_DNA"/>
</dbReference>
<dbReference type="AlphaFoldDB" id="A0A6G0Z9M6"/>
<accession>A0A6G0Z9M6</accession>
<organism evidence="6 7">
    <name type="scientific">Aphis craccivora</name>
    <name type="common">Cowpea aphid</name>
    <dbReference type="NCBI Taxonomy" id="307492"/>
    <lineage>
        <taxon>Eukaryota</taxon>
        <taxon>Metazoa</taxon>
        <taxon>Ecdysozoa</taxon>
        <taxon>Arthropoda</taxon>
        <taxon>Hexapoda</taxon>
        <taxon>Insecta</taxon>
        <taxon>Pterygota</taxon>
        <taxon>Neoptera</taxon>
        <taxon>Paraneoptera</taxon>
        <taxon>Hemiptera</taxon>
        <taxon>Sternorrhyncha</taxon>
        <taxon>Aphidomorpha</taxon>
        <taxon>Aphidoidea</taxon>
        <taxon>Aphididae</taxon>
        <taxon>Aphidini</taxon>
        <taxon>Aphis</taxon>
        <taxon>Aphis</taxon>
    </lineage>
</organism>
<evidence type="ECO:0000256" key="2">
    <source>
        <dbReference type="ARBA" id="ARBA00023006"/>
    </source>
</evidence>
<dbReference type="GO" id="GO:0007034">
    <property type="term" value="P:vacuolar transport"/>
    <property type="evidence" value="ECO:0007669"/>
    <property type="project" value="TreeGrafter"/>
</dbReference>
<dbReference type="PANTHER" id="PTHR21481:SF0">
    <property type="entry name" value="PROTEIN CLEC16A"/>
    <property type="match status" value="1"/>
</dbReference>
<dbReference type="Pfam" id="PF09758">
    <property type="entry name" value="FPL"/>
    <property type="match status" value="1"/>
</dbReference>
<dbReference type="InterPro" id="IPR045820">
    <property type="entry name" value="CLEC16A/TT9_C"/>
</dbReference>
<dbReference type="GO" id="GO:0006914">
    <property type="term" value="P:autophagy"/>
    <property type="evidence" value="ECO:0007669"/>
    <property type="project" value="UniProtKB-KW"/>
</dbReference>
<dbReference type="GO" id="GO:1901096">
    <property type="term" value="P:regulation of autophagosome maturation"/>
    <property type="evidence" value="ECO:0007669"/>
    <property type="project" value="TreeGrafter"/>
</dbReference>
<dbReference type="InterPro" id="IPR039272">
    <property type="entry name" value="CLEC16A/TT9"/>
</dbReference>
<feature type="compositionally biased region" description="Polar residues" evidence="3">
    <location>
        <begin position="842"/>
        <end position="866"/>
    </location>
</feature>
<evidence type="ECO:0000259" key="5">
    <source>
        <dbReference type="Pfam" id="PF19439"/>
    </source>
</evidence>